<comment type="caution">
    <text evidence="1">The sequence shown here is derived from an EMBL/GenBank/DDBJ whole genome shotgun (WGS) entry which is preliminary data.</text>
</comment>
<evidence type="ECO:0000313" key="1">
    <source>
        <dbReference type="EMBL" id="MFE8701105.1"/>
    </source>
</evidence>
<protein>
    <submittedName>
        <fullName evidence="1">Uncharacterized protein</fullName>
    </submittedName>
</protein>
<keyword evidence="2" id="KW-1185">Reference proteome</keyword>
<dbReference type="RefSeq" id="WP_389360932.1">
    <property type="nucleotide sequence ID" value="NZ_JBIACK010000004.1"/>
</dbReference>
<organism evidence="1 2">
    <name type="scientific">Cytobacillus spartinae</name>
    <dbReference type="NCBI Taxonomy" id="3299023"/>
    <lineage>
        <taxon>Bacteria</taxon>
        <taxon>Bacillati</taxon>
        <taxon>Bacillota</taxon>
        <taxon>Bacilli</taxon>
        <taxon>Bacillales</taxon>
        <taxon>Bacillaceae</taxon>
        <taxon>Cytobacillus</taxon>
    </lineage>
</organism>
<evidence type="ECO:0000313" key="2">
    <source>
        <dbReference type="Proteomes" id="UP001601059"/>
    </source>
</evidence>
<sequence length="170" mass="19887">MKPYRTTLDTGFSLDRFTLKPKKNVRIYEETRDNHNPNMVRVTSEGEFPVPTCLYLVFEVPCHLISKEDLNDLTKPLHQWLSGTVVKKDSFYEMTVYHRQAFHSGFVSQLARLGLIHLTWFTESDDGEKGYVNAKGWKMLYNLYSLSFYTLKKALTKEKNVENKRKPDSP</sequence>
<reference evidence="1 2" key="1">
    <citation type="submission" date="2024-08" db="EMBL/GenBank/DDBJ databases">
        <title>Two novel Cytobacillus novel species.</title>
        <authorList>
            <person name="Liu G."/>
        </authorList>
    </citation>
    <scope>NUCLEOTIDE SEQUENCE [LARGE SCALE GENOMIC DNA]</scope>
    <source>
        <strain evidence="1 2">FJAT-54145</strain>
    </source>
</reference>
<proteinExistence type="predicted"/>
<dbReference type="EMBL" id="JBIACK010000004">
    <property type="protein sequence ID" value="MFE8701105.1"/>
    <property type="molecule type" value="Genomic_DNA"/>
</dbReference>
<dbReference type="Proteomes" id="UP001601059">
    <property type="component" value="Unassembled WGS sequence"/>
</dbReference>
<accession>A0ABW6KCW7</accession>
<gene>
    <name evidence="1" type="ORF">ACFYKX_10910</name>
</gene>
<name>A0ABW6KCW7_9BACI</name>